<comment type="caution">
    <text evidence="2">The sequence shown here is derived from an EMBL/GenBank/DDBJ whole genome shotgun (WGS) entry which is preliminary data.</text>
</comment>
<dbReference type="EMBL" id="LMVM01000001">
    <property type="protein sequence ID" value="PAV05998.1"/>
    <property type="molecule type" value="Genomic_DNA"/>
</dbReference>
<protein>
    <submittedName>
        <fullName evidence="2">Hydrolase</fullName>
    </submittedName>
</protein>
<evidence type="ECO:0000259" key="1">
    <source>
        <dbReference type="Pfam" id="PF13472"/>
    </source>
</evidence>
<sequence length="209" mass="23339">MKTILCYGDSLTWGYDPATGKRIARDKRWPGVLRNDLSSNYFVIEEGLNGRTTLWDDPLHGGYKNGMKYLIPCLASHRPVDLVILFLGTNDLKTRFSLSVTEIARSIRVLVDLILKSEAGPHENAPELLLVAPPIITELSNFAEEFESGKTKSRLLGQYYKQVAEEHNVHFLDSSEVVVASDLDGIHLDVGEHVKLGHVIADIVVKIME</sequence>
<dbReference type="Gene3D" id="3.40.50.1110">
    <property type="entry name" value="SGNH hydrolase"/>
    <property type="match status" value="1"/>
</dbReference>
<dbReference type="Pfam" id="PF13472">
    <property type="entry name" value="Lipase_GDSL_2"/>
    <property type="match status" value="1"/>
</dbReference>
<evidence type="ECO:0000313" key="2">
    <source>
        <dbReference type="EMBL" id="PAV05998.1"/>
    </source>
</evidence>
<proteinExistence type="predicted"/>
<dbReference type="GO" id="GO:0016787">
    <property type="term" value="F:hydrolase activity"/>
    <property type="evidence" value="ECO:0007669"/>
    <property type="project" value="UniProtKB-KW"/>
</dbReference>
<dbReference type="PANTHER" id="PTHR30383">
    <property type="entry name" value="THIOESTERASE 1/PROTEASE 1/LYSOPHOSPHOLIPASE L1"/>
    <property type="match status" value="1"/>
</dbReference>
<reference evidence="2 3" key="1">
    <citation type="journal article" date="2017" name="BMC Genomics">
        <title>Genomic analysis of methanogenic archaea reveals a shift towards energy conservation.</title>
        <authorList>
            <person name="Gilmore S.P."/>
            <person name="Henske J.K."/>
            <person name="Sexton J.A."/>
            <person name="Solomon K.V."/>
            <person name="Seppala S."/>
            <person name="Yoo J.I."/>
            <person name="Huyett L.M."/>
            <person name="Pressman A."/>
            <person name="Cogan J.Z."/>
            <person name="Kivenson V."/>
            <person name="Peng X."/>
            <person name="Tan Y."/>
            <person name="Valentine D.L."/>
            <person name="O'Malley M.A."/>
        </authorList>
    </citation>
    <scope>NUCLEOTIDE SEQUENCE [LARGE SCALE GENOMIC DNA]</scope>
    <source>
        <strain evidence="2 3">M.o.H.</strain>
    </source>
</reference>
<dbReference type="PANTHER" id="PTHR30383:SF29">
    <property type="entry name" value="SGNH HYDROLASE-TYPE ESTERASE DOMAIN-CONTAINING PROTEIN"/>
    <property type="match status" value="1"/>
</dbReference>
<dbReference type="InterPro" id="IPR013830">
    <property type="entry name" value="SGNH_hydro"/>
</dbReference>
<dbReference type="InterPro" id="IPR036514">
    <property type="entry name" value="SGNH_hydro_sf"/>
</dbReference>
<feature type="domain" description="SGNH hydrolase-type esterase" evidence="1">
    <location>
        <begin position="6"/>
        <end position="184"/>
    </location>
</feature>
<dbReference type="AlphaFoldDB" id="A0A2A2H9E5"/>
<keyword evidence="2" id="KW-0378">Hydrolase</keyword>
<dbReference type="InterPro" id="IPR051532">
    <property type="entry name" value="Ester_Hydrolysis_Enzymes"/>
</dbReference>
<dbReference type="SUPFAM" id="SSF52266">
    <property type="entry name" value="SGNH hydrolase"/>
    <property type="match status" value="1"/>
</dbReference>
<keyword evidence="3" id="KW-1185">Reference proteome</keyword>
<dbReference type="Proteomes" id="UP000217784">
    <property type="component" value="Unassembled WGS sequence"/>
</dbReference>
<gene>
    <name evidence="2" type="ORF">ASJ80_14210</name>
</gene>
<dbReference type="OrthoDB" id="67385at2157"/>
<name>A0A2A2H9E5_METBR</name>
<evidence type="ECO:0000313" key="3">
    <source>
        <dbReference type="Proteomes" id="UP000217784"/>
    </source>
</evidence>
<dbReference type="RefSeq" id="WP_069583450.1">
    <property type="nucleotide sequence ID" value="NZ_LMVM01000001.1"/>
</dbReference>
<organism evidence="2 3">
    <name type="scientific">Methanobacterium bryantii</name>
    <dbReference type="NCBI Taxonomy" id="2161"/>
    <lineage>
        <taxon>Archaea</taxon>
        <taxon>Methanobacteriati</taxon>
        <taxon>Methanobacteriota</taxon>
        <taxon>Methanomada group</taxon>
        <taxon>Methanobacteria</taxon>
        <taxon>Methanobacteriales</taxon>
        <taxon>Methanobacteriaceae</taxon>
        <taxon>Methanobacterium</taxon>
    </lineage>
</organism>
<accession>A0A2A2H9E5</accession>
<dbReference type="CDD" id="cd01839">
    <property type="entry name" value="SGNH_arylesterase_like"/>
    <property type="match status" value="1"/>
</dbReference>